<feature type="transmembrane region" description="Helical" evidence="9">
    <location>
        <begin position="346"/>
        <end position="368"/>
    </location>
</feature>
<evidence type="ECO:0000256" key="4">
    <source>
        <dbReference type="ARBA" id="ARBA00022475"/>
    </source>
</evidence>
<evidence type="ECO:0000313" key="11">
    <source>
        <dbReference type="Proteomes" id="UP000250163"/>
    </source>
</evidence>
<sequence>MHYLQLTVLQSVLPDPVDLPLQSYLLQSIVNFFSQPLQNILQSIDHFIWGPPLLLLLVGTGMYLTLRLGFLQITKLPLALKYLFSGDKNDHDRHNNKQGDISSFAALCTALSATIGTGNIVGVATAIKMGGPGALFWMWVAAFFGMATKYAECLLAVKYRVVDEQGQMAGGPMYYLEHGLGSRWLAKAFALFGIGVACFGIGTFPQVNAITDAVQISFNIPVWLSAAILTVLVAMVTLGGIRSISAIAQRTVPLMAVGYVLASLLVLLFNIEAVPDAIALVISSAFTPTAATGGFLGATVMLAIQSGVARGVFSNESGLGSAPIAAAAAKTDSCVKQGLISMTGTFFDTIIICTMTGLTLVLTGVWSGETSGAAMTTLAFEQGLSPLIGQYVITLGLVFFAFTTILGWNYYGERCVQYLFGQKGIKPYKYFYILLVAGGGFLHLDLIWILADIVNGLMAIPNLIGLIGLRHVVIAETKLFFDKLTLEQQTV</sequence>
<dbReference type="PANTHER" id="PTHR30330:SF3">
    <property type="entry name" value="TRANSCRIPTIONAL REGULATOR, LRP FAMILY"/>
    <property type="match status" value="1"/>
</dbReference>
<evidence type="ECO:0000313" key="10">
    <source>
        <dbReference type="EMBL" id="SQD79973.1"/>
    </source>
</evidence>
<dbReference type="GO" id="GO:0005283">
    <property type="term" value="F:amino acid:sodium symporter activity"/>
    <property type="evidence" value="ECO:0007669"/>
    <property type="project" value="InterPro"/>
</dbReference>
<feature type="transmembrane region" description="Helical" evidence="9">
    <location>
        <begin position="133"/>
        <end position="151"/>
    </location>
</feature>
<organism evidence="10 11">
    <name type="scientific">Moritella yayanosii</name>
    <dbReference type="NCBI Taxonomy" id="69539"/>
    <lineage>
        <taxon>Bacteria</taxon>
        <taxon>Pseudomonadati</taxon>
        <taxon>Pseudomonadota</taxon>
        <taxon>Gammaproteobacteria</taxon>
        <taxon>Alteromonadales</taxon>
        <taxon>Moritellaceae</taxon>
        <taxon>Moritella</taxon>
    </lineage>
</organism>
<accession>A0A330LT94</accession>
<dbReference type="InterPro" id="IPR001463">
    <property type="entry name" value="Na/Ala_symport"/>
</dbReference>
<dbReference type="Proteomes" id="UP000250163">
    <property type="component" value="Chromosome MORIYA"/>
</dbReference>
<protein>
    <submittedName>
        <fullName evidence="10">Uncharacterized transporter HI_0883</fullName>
    </submittedName>
</protein>
<dbReference type="Pfam" id="PF01235">
    <property type="entry name" value="Na_Ala_symp"/>
    <property type="match status" value="1"/>
</dbReference>
<feature type="transmembrane region" description="Helical" evidence="9">
    <location>
        <begin position="184"/>
        <end position="202"/>
    </location>
</feature>
<dbReference type="PROSITE" id="PS00873">
    <property type="entry name" value="NA_ALANINE_SYMP"/>
    <property type="match status" value="1"/>
</dbReference>
<proteinExistence type="inferred from homology"/>
<feature type="transmembrane region" description="Helical" evidence="9">
    <location>
        <begin position="104"/>
        <end position="127"/>
    </location>
</feature>
<feature type="transmembrane region" description="Helical" evidence="9">
    <location>
        <begin position="222"/>
        <end position="241"/>
    </location>
</feature>
<feature type="transmembrane region" description="Helical" evidence="9">
    <location>
        <begin position="431"/>
        <end position="451"/>
    </location>
</feature>
<keyword evidence="7 9" id="KW-1133">Transmembrane helix</keyword>
<keyword evidence="4" id="KW-1003">Cell membrane</keyword>
<evidence type="ECO:0000256" key="2">
    <source>
        <dbReference type="ARBA" id="ARBA00009261"/>
    </source>
</evidence>
<comment type="subcellular location">
    <subcellularLocation>
        <location evidence="9">Cell inner membrane</location>
        <topology evidence="9">Multi-pass membrane protein</topology>
    </subcellularLocation>
    <subcellularLocation>
        <location evidence="1">Cell membrane</location>
        <topology evidence="1">Multi-pass membrane protein</topology>
    </subcellularLocation>
</comment>
<dbReference type="KEGG" id="mya:MORIYA_3518"/>
<keyword evidence="3 9" id="KW-0813">Transport</keyword>
<evidence type="ECO:0000256" key="1">
    <source>
        <dbReference type="ARBA" id="ARBA00004651"/>
    </source>
</evidence>
<dbReference type="RefSeq" id="WP_232011654.1">
    <property type="nucleotide sequence ID" value="NZ_LS483250.1"/>
</dbReference>
<dbReference type="AlphaFoldDB" id="A0A330LT94"/>
<evidence type="ECO:0000256" key="3">
    <source>
        <dbReference type="ARBA" id="ARBA00022448"/>
    </source>
</evidence>
<keyword evidence="9" id="KW-0997">Cell inner membrane</keyword>
<keyword evidence="8 9" id="KW-0472">Membrane</keyword>
<dbReference type="Gene3D" id="1.20.1740.10">
    <property type="entry name" value="Amino acid/polyamine transporter I"/>
    <property type="match status" value="1"/>
</dbReference>
<dbReference type="FunFam" id="1.20.1740.10:FF:000004">
    <property type="entry name" value="Sodium:alanine symporter family protein"/>
    <property type="match status" value="1"/>
</dbReference>
<gene>
    <name evidence="10" type="ORF">MORIYA_3518</name>
</gene>
<feature type="transmembrane region" description="Helical" evidence="9">
    <location>
        <begin position="277"/>
        <end position="304"/>
    </location>
</feature>
<feature type="transmembrane region" description="Helical" evidence="9">
    <location>
        <begin position="253"/>
        <end position="271"/>
    </location>
</feature>
<evidence type="ECO:0000256" key="7">
    <source>
        <dbReference type="ARBA" id="ARBA00022989"/>
    </source>
</evidence>
<feature type="transmembrane region" description="Helical" evidence="9">
    <location>
        <begin position="388"/>
        <end position="411"/>
    </location>
</feature>
<dbReference type="NCBIfam" id="TIGR00835">
    <property type="entry name" value="agcS"/>
    <property type="match status" value="1"/>
</dbReference>
<keyword evidence="6 9" id="KW-0769">Symport</keyword>
<evidence type="ECO:0000256" key="8">
    <source>
        <dbReference type="ARBA" id="ARBA00023136"/>
    </source>
</evidence>
<evidence type="ECO:0000256" key="6">
    <source>
        <dbReference type="ARBA" id="ARBA00022847"/>
    </source>
</evidence>
<evidence type="ECO:0000256" key="9">
    <source>
        <dbReference type="RuleBase" id="RU363064"/>
    </source>
</evidence>
<keyword evidence="11" id="KW-1185">Reference proteome</keyword>
<dbReference type="EMBL" id="LS483250">
    <property type="protein sequence ID" value="SQD79973.1"/>
    <property type="molecule type" value="Genomic_DNA"/>
</dbReference>
<dbReference type="PRINTS" id="PR00175">
    <property type="entry name" value="NAALASMPORT"/>
</dbReference>
<feature type="transmembrane region" description="Helical" evidence="9">
    <location>
        <begin position="457"/>
        <end position="475"/>
    </location>
</feature>
<keyword evidence="5 9" id="KW-0812">Transmembrane</keyword>
<dbReference type="PANTHER" id="PTHR30330">
    <property type="entry name" value="AGSS FAMILY TRANSPORTER, SODIUM-ALANINE"/>
    <property type="match status" value="1"/>
</dbReference>
<evidence type="ECO:0000256" key="5">
    <source>
        <dbReference type="ARBA" id="ARBA00022692"/>
    </source>
</evidence>
<dbReference type="GO" id="GO:0005886">
    <property type="term" value="C:plasma membrane"/>
    <property type="evidence" value="ECO:0007669"/>
    <property type="project" value="UniProtKB-SubCell"/>
</dbReference>
<comment type="similarity">
    <text evidence="2 9">Belongs to the alanine or glycine:cation symporter (AGCS) (TC 2.A.25) family.</text>
</comment>
<name>A0A330LT94_9GAMM</name>
<feature type="transmembrane region" description="Helical" evidence="9">
    <location>
        <begin position="47"/>
        <end position="66"/>
    </location>
</feature>
<reference evidence="11" key="1">
    <citation type="submission" date="2018-05" db="EMBL/GenBank/DDBJ databases">
        <authorList>
            <person name="Cea G.-C."/>
            <person name="William W."/>
        </authorList>
    </citation>
    <scope>NUCLEOTIDE SEQUENCE [LARGE SCALE GENOMIC DNA]</scope>
    <source>
        <strain evidence="11">DB21MT 5</strain>
    </source>
</reference>